<dbReference type="InterPro" id="IPR032875">
    <property type="entry name" value="Succ_CoA_lig_flav_dom"/>
</dbReference>
<dbReference type="InterPro" id="IPR016102">
    <property type="entry name" value="Succinyl-CoA_synth-like"/>
</dbReference>
<dbReference type="Pfam" id="PF19045">
    <property type="entry name" value="Ligase_CoA_2"/>
    <property type="match status" value="1"/>
</dbReference>
<dbReference type="GO" id="GO:0016740">
    <property type="term" value="F:transferase activity"/>
    <property type="evidence" value="ECO:0007669"/>
    <property type="project" value="UniProtKB-KW"/>
</dbReference>
<dbReference type="Gene3D" id="3.40.50.261">
    <property type="entry name" value="Succinyl-CoA synthetase domains"/>
    <property type="match status" value="2"/>
</dbReference>
<gene>
    <name evidence="2" type="ORF">HNQ60_002113</name>
</gene>
<dbReference type="SUPFAM" id="SSF52210">
    <property type="entry name" value="Succinyl-CoA synthetase domains"/>
    <property type="match status" value="2"/>
</dbReference>
<protein>
    <submittedName>
        <fullName evidence="2">Acetyltransferase</fullName>
    </submittedName>
</protein>
<dbReference type="InterPro" id="IPR043938">
    <property type="entry name" value="Ligase_CoA_dom"/>
</dbReference>
<dbReference type="Gene3D" id="3.40.50.720">
    <property type="entry name" value="NAD(P)-binding Rossmann-like Domain"/>
    <property type="match status" value="1"/>
</dbReference>
<evidence type="ECO:0000313" key="3">
    <source>
        <dbReference type="Proteomes" id="UP000588068"/>
    </source>
</evidence>
<organism evidence="2 3">
    <name type="scientific">Povalibacter uvarum</name>
    <dbReference type="NCBI Taxonomy" id="732238"/>
    <lineage>
        <taxon>Bacteria</taxon>
        <taxon>Pseudomonadati</taxon>
        <taxon>Pseudomonadota</taxon>
        <taxon>Gammaproteobacteria</taxon>
        <taxon>Steroidobacterales</taxon>
        <taxon>Steroidobacteraceae</taxon>
        <taxon>Povalibacter</taxon>
    </lineage>
</organism>
<dbReference type="RefSeq" id="WP_184331384.1">
    <property type="nucleotide sequence ID" value="NZ_JACHHZ010000002.1"/>
</dbReference>
<name>A0A841HMP9_9GAMM</name>
<comment type="caution">
    <text evidence="2">The sequence shown here is derived from an EMBL/GenBank/DDBJ whole genome shotgun (WGS) entry which is preliminary data.</text>
</comment>
<dbReference type="SUPFAM" id="SSF51735">
    <property type="entry name" value="NAD(P)-binding Rossmann-fold domains"/>
    <property type="match status" value="1"/>
</dbReference>
<feature type="domain" description="CoA-binding" evidence="1">
    <location>
        <begin position="11"/>
        <end position="106"/>
    </location>
</feature>
<proteinExistence type="predicted"/>
<dbReference type="PANTHER" id="PTHR42793:SF1">
    <property type="entry name" value="PEPTIDYL-LYSINE N-ACETYLTRANSFERASE PATZ"/>
    <property type="match status" value="1"/>
</dbReference>
<reference evidence="2 3" key="1">
    <citation type="submission" date="2020-08" db="EMBL/GenBank/DDBJ databases">
        <title>Genomic Encyclopedia of Type Strains, Phase IV (KMG-IV): sequencing the most valuable type-strain genomes for metagenomic binning, comparative biology and taxonomic classification.</title>
        <authorList>
            <person name="Goeker M."/>
        </authorList>
    </citation>
    <scope>NUCLEOTIDE SEQUENCE [LARGE SCALE GENOMIC DNA]</scope>
    <source>
        <strain evidence="2 3">DSM 26723</strain>
    </source>
</reference>
<keyword evidence="3" id="KW-1185">Reference proteome</keyword>
<dbReference type="SMART" id="SM00881">
    <property type="entry name" value="CoA_binding"/>
    <property type="match status" value="1"/>
</dbReference>
<evidence type="ECO:0000313" key="2">
    <source>
        <dbReference type="EMBL" id="MBB6093235.1"/>
    </source>
</evidence>
<sequence length="470" mass="48988">MRPDAGRLQQILQPCSVAIAGAAERETSAGGAVLRNLIASGFDGRVVPVNPKGGQVLTLVAMRSLAEVAPACDLAVVAVRPDLILGVIREGVASGHRNFLVLPGGFQEAGAEGKARDAELRAFAASHDVLIMGPNCAGLINILDPRRRFAGTFFKDLPFRGIDATRPGVAFVSQSGAIAEEVIASSHSMQIPVGSVVSIGNGMHLGLIDFISGLASHSHCSVAAFYAESVGDPHEFVEALQPITARKPVVGLIGGTTSAGAAAAKRHTGSTALSDDAAEELCRRAGIVRVKSLRQMLIAAKALAYYPQGIGSRVLILSNSGGPGVLAADRCEREGLRLAALPDSLAESLRVLLPPEAAIANPIDLLADAREDRFGLTLAQSLQHAGSAFDAILMTHVVPFMVDAAPVIEALARTVHAAPIPVLHSMMGTLQQKQTWFTAIERAGVPMFDDVEEMASAAGLLAGYARLRAP</sequence>
<dbReference type="GO" id="GO:0043758">
    <property type="term" value="F:acetate-CoA ligase (ADP-forming) activity"/>
    <property type="evidence" value="ECO:0007669"/>
    <property type="project" value="InterPro"/>
</dbReference>
<accession>A0A841HMP9</accession>
<dbReference type="Pfam" id="PF13607">
    <property type="entry name" value="Succ_CoA_lig"/>
    <property type="match status" value="1"/>
</dbReference>
<dbReference type="EMBL" id="JACHHZ010000002">
    <property type="protein sequence ID" value="MBB6093235.1"/>
    <property type="molecule type" value="Genomic_DNA"/>
</dbReference>
<dbReference type="Proteomes" id="UP000588068">
    <property type="component" value="Unassembled WGS sequence"/>
</dbReference>
<keyword evidence="2" id="KW-0808">Transferase</keyword>
<dbReference type="InterPro" id="IPR003781">
    <property type="entry name" value="CoA-bd"/>
</dbReference>
<dbReference type="Pfam" id="PF13380">
    <property type="entry name" value="CoA_binding_2"/>
    <property type="match status" value="1"/>
</dbReference>
<evidence type="ECO:0000259" key="1">
    <source>
        <dbReference type="SMART" id="SM00881"/>
    </source>
</evidence>
<dbReference type="PANTHER" id="PTHR42793">
    <property type="entry name" value="COA BINDING DOMAIN CONTAINING PROTEIN"/>
    <property type="match status" value="1"/>
</dbReference>
<dbReference type="InterPro" id="IPR036291">
    <property type="entry name" value="NAD(P)-bd_dom_sf"/>
</dbReference>
<dbReference type="AlphaFoldDB" id="A0A841HMP9"/>